<keyword evidence="7 14" id="KW-0460">Magnesium</keyword>
<evidence type="ECO:0000256" key="4">
    <source>
        <dbReference type="ARBA" id="ARBA00022723"/>
    </source>
</evidence>
<feature type="binding site" evidence="13">
    <location>
        <position position="651"/>
    </location>
    <ligand>
        <name>ATP</name>
        <dbReference type="ChEBI" id="CHEBI:30616"/>
    </ligand>
</feature>
<evidence type="ECO:0000259" key="17">
    <source>
        <dbReference type="Pfam" id="PF00122"/>
    </source>
</evidence>
<evidence type="ECO:0000256" key="7">
    <source>
        <dbReference type="ARBA" id="ARBA00022842"/>
    </source>
</evidence>
<dbReference type="NCBIfam" id="TIGR01652">
    <property type="entry name" value="ATPase-Plipid"/>
    <property type="match status" value="1"/>
</dbReference>
<feature type="binding site" evidence="14">
    <location>
        <position position="523"/>
    </location>
    <ligand>
        <name>Mg(2+)</name>
        <dbReference type="ChEBI" id="CHEBI:18420"/>
    </ligand>
</feature>
<evidence type="ECO:0000256" key="2">
    <source>
        <dbReference type="ARBA" id="ARBA00008109"/>
    </source>
</evidence>
<accession>A0A8J2JMI2</accession>
<feature type="binding site" evidence="13">
    <location>
        <position position="918"/>
    </location>
    <ligand>
        <name>ATP</name>
        <dbReference type="ChEBI" id="CHEBI:30616"/>
    </ligand>
</feature>
<evidence type="ECO:0000256" key="5">
    <source>
        <dbReference type="ARBA" id="ARBA00022741"/>
    </source>
</evidence>
<feature type="binding site" evidence="13">
    <location>
        <position position="525"/>
    </location>
    <ligand>
        <name>ATP</name>
        <dbReference type="ChEBI" id="CHEBI:30616"/>
    </ligand>
</feature>
<proteinExistence type="inferred from homology"/>
<feature type="binding site" evidence="13">
    <location>
        <position position="942"/>
    </location>
    <ligand>
        <name>ATP</name>
        <dbReference type="ChEBI" id="CHEBI:30616"/>
    </ligand>
</feature>
<evidence type="ECO:0000256" key="8">
    <source>
        <dbReference type="ARBA" id="ARBA00022967"/>
    </source>
</evidence>
<feature type="active site" description="4-aspartylphosphate intermediate" evidence="12">
    <location>
        <position position="523"/>
    </location>
</feature>
<comment type="subcellular location">
    <subcellularLocation>
        <location evidence="1 15">Membrane</location>
        <topology evidence="1 15">Multi-pass membrane protein</topology>
    </subcellularLocation>
</comment>
<feature type="binding site" evidence="13">
    <location>
        <position position="746"/>
    </location>
    <ligand>
        <name>ATP</name>
        <dbReference type="ChEBI" id="CHEBI:30616"/>
    </ligand>
</feature>
<feature type="region of interest" description="Disordered" evidence="16">
    <location>
        <begin position="296"/>
        <end position="340"/>
    </location>
</feature>
<feature type="binding site" evidence="13">
    <location>
        <position position="524"/>
    </location>
    <ligand>
        <name>ATP</name>
        <dbReference type="ChEBI" id="CHEBI:30616"/>
    </ligand>
</feature>
<dbReference type="PANTHER" id="PTHR24092">
    <property type="entry name" value="PROBABLE PHOSPHOLIPID-TRANSPORTING ATPASE"/>
    <property type="match status" value="1"/>
</dbReference>
<dbReference type="GO" id="GO:0140326">
    <property type="term" value="F:ATPase-coupled intramembrane lipid transporter activity"/>
    <property type="evidence" value="ECO:0007669"/>
    <property type="project" value="UniProtKB-EC"/>
</dbReference>
<dbReference type="GO" id="GO:0005886">
    <property type="term" value="C:plasma membrane"/>
    <property type="evidence" value="ECO:0007669"/>
    <property type="project" value="TreeGrafter"/>
</dbReference>
<feature type="compositionally biased region" description="Polar residues" evidence="16">
    <location>
        <begin position="308"/>
        <end position="340"/>
    </location>
</feature>
<comment type="cofactor">
    <cofactor evidence="14">
        <name>Mg(2+)</name>
        <dbReference type="ChEBI" id="CHEBI:18420"/>
    </cofactor>
</comment>
<dbReference type="Pfam" id="PF13246">
    <property type="entry name" value="Cation_ATPase"/>
    <property type="match status" value="1"/>
</dbReference>
<evidence type="ECO:0000256" key="1">
    <source>
        <dbReference type="ARBA" id="ARBA00004141"/>
    </source>
</evidence>
<keyword evidence="9 15" id="KW-1133">Transmembrane helix</keyword>
<evidence type="ECO:0000256" key="14">
    <source>
        <dbReference type="PIRSR" id="PIRSR606539-3"/>
    </source>
</evidence>
<dbReference type="Pfam" id="PF16209">
    <property type="entry name" value="PhoLip_ATPase_N"/>
    <property type="match status" value="1"/>
</dbReference>
<name>A0A8J2JMI2_9HEXA</name>
<dbReference type="GO" id="GO:0000287">
    <property type="term" value="F:magnesium ion binding"/>
    <property type="evidence" value="ECO:0007669"/>
    <property type="project" value="UniProtKB-UniRule"/>
</dbReference>
<dbReference type="OrthoDB" id="377733at2759"/>
<dbReference type="PROSITE" id="PS00154">
    <property type="entry name" value="ATPASE_E1_E2"/>
    <property type="match status" value="1"/>
</dbReference>
<comment type="caution">
    <text evidence="15">Lacks conserved residue(s) required for the propagation of feature annotation.</text>
</comment>
<feature type="transmembrane region" description="Helical" evidence="15">
    <location>
        <begin position="457"/>
        <end position="477"/>
    </location>
</feature>
<feature type="binding site" evidence="13">
    <location>
        <position position="912"/>
    </location>
    <ligand>
        <name>ATP</name>
        <dbReference type="ChEBI" id="CHEBI:30616"/>
    </ligand>
</feature>
<comment type="caution">
    <text evidence="19">The sequence shown here is derived from an EMBL/GenBank/DDBJ whole genome shotgun (WGS) entry which is preliminary data.</text>
</comment>
<dbReference type="GO" id="GO:0016887">
    <property type="term" value="F:ATP hydrolysis activity"/>
    <property type="evidence" value="ECO:0007669"/>
    <property type="project" value="InterPro"/>
</dbReference>
<feature type="binding site" evidence="13">
    <location>
        <position position="715"/>
    </location>
    <ligand>
        <name>ATP</name>
        <dbReference type="ChEBI" id="CHEBI:30616"/>
    </ligand>
</feature>
<dbReference type="InterPro" id="IPR032631">
    <property type="entry name" value="P-type_ATPase_N"/>
</dbReference>
<dbReference type="SFLD" id="SFLDG00002">
    <property type="entry name" value="C1.7:_P-type_atpase_like"/>
    <property type="match status" value="1"/>
</dbReference>
<evidence type="ECO:0000256" key="16">
    <source>
        <dbReference type="SAM" id="MobiDB-lite"/>
    </source>
</evidence>
<dbReference type="EC" id="7.6.2.1" evidence="15"/>
<sequence>MGIFDKLFKKLKRKNAANSEQGHRLIYFGKVPTIESIDQDFLKDLTESPTATAVGNDEDPRVLPQTVPTTRTLISKYVPSKKEKQKKSIRSNWERRNREFANNQIKTSRYTLLNFIPKNLFEQFRRVANFYFLCMAVIQIVIDSPVEPFTAAAPLIFVILSTAIKQGYEDWLRHKADANVNNRPVCVVRDQHLMVIKSRDVKVGDIVRLEGEDQVPADVLIVGSSDEFLRCQITTANLDGETNLKMRYCPAGLLQLKHEKDFSRLHVIVECEQPNHSLYEFNGCLLVPPNRMAGSITDSAASMRDPSTPRSSDGSSRLQMQTVPNSSGNFMKRSSWTENDPPSDSDFFTIPLTMENILLRGARVKNTEFIFGLVVYTGRDTRLAQNSKQSTIKHSTVEKSENQFLFIFIIILVLMVIFSTSFHYWWEEAGVIKDAVYIGRMTNSNSVRKWASQFQDIVPSFFILFNYIIPISLYVTVELQKFFGSKFFVYDIEMTYPVSENPPLCNTSDLNEELGQIEYLFTDKTGTLTENIMQFRHVSVGGINYDFIEDSLFIRTSGSSKEDKVSIEIDKDQSVTDFLKILALCHSVQLMPIRRPSFESTNPIVNAGGPSVKVKNAKIRASSSMFEFSRNSEPAVGILGKWEYQASSPDEKALLESCYRLDVKYLGEREDMMTLDVFGKVENFRRHYVLEFDPDRKCMSVIVENQKGEVWLLCKGAESTIIPRCDTGPSEEVMKSVIEFAMIGMRTLVVAQRQLTTEELRKFSHKLKAARRLIQGREEAMRELYRSVESHLVCVGATGVEDQLQSGVPEMLMSLNAAGIRIWMLTGDKIETGVSVGVACGLITQSSKQFYCTNGTDKDLVKAHLEQIKKEITPDDNNTLIMDGATLELAFSECPDLLCDVALTVYRVICCRMAPLQKAQIVHMVKESKNKPITAAVGDGANDVAMIQEAHLGIGILGKEGRQAARSADFALARSSFLKKAILVHGHCVLHSEFIRWMVLNGVQHLLHVLSHFCVRTSGTTLPRQYSHGQSIPV</sequence>
<reference evidence="19" key="1">
    <citation type="submission" date="2021-06" db="EMBL/GenBank/DDBJ databases">
        <authorList>
            <person name="Hodson N. C."/>
            <person name="Mongue J. A."/>
            <person name="Jaron S. K."/>
        </authorList>
    </citation>
    <scope>NUCLEOTIDE SEQUENCE</scope>
</reference>
<dbReference type="EMBL" id="CAJVCH010067911">
    <property type="protein sequence ID" value="CAG7720170.1"/>
    <property type="molecule type" value="Genomic_DNA"/>
</dbReference>
<dbReference type="Pfam" id="PF00122">
    <property type="entry name" value="E1-E2_ATPase"/>
    <property type="match status" value="1"/>
</dbReference>
<dbReference type="FunFam" id="3.40.50.1000:FF:000014">
    <property type="entry name" value="Phospholipid-transporting ATPase"/>
    <property type="match status" value="1"/>
</dbReference>
<keyword evidence="3 15" id="KW-0812">Transmembrane</keyword>
<evidence type="ECO:0000256" key="12">
    <source>
        <dbReference type="PIRSR" id="PIRSR606539-1"/>
    </source>
</evidence>
<dbReference type="SFLD" id="SFLDF00027">
    <property type="entry name" value="p-type_atpase"/>
    <property type="match status" value="1"/>
</dbReference>
<dbReference type="NCBIfam" id="TIGR01494">
    <property type="entry name" value="ATPase_P-type"/>
    <property type="match status" value="2"/>
</dbReference>
<feature type="binding site" evidence="14">
    <location>
        <position position="939"/>
    </location>
    <ligand>
        <name>Mg(2+)</name>
        <dbReference type="ChEBI" id="CHEBI:18420"/>
    </ligand>
</feature>
<dbReference type="Proteomes" id="UP000708208">
    <property type="component" value="Unassembled WGS sequence"/>
</dbReference>
<feature type="binding site" evidence="13">
    <location>
        <position position="827"/>
    </location>
    <ligand>
        <name>ATP</name>
        <dbReference type="ChEBI" id="CHEBI:30616"/>
    </ligand>
</feature>
<keyword evidence="6 13" id="KW-0067">ATP-binding</keyword>
<dbReference type="InterPro" id="IPR044492">
    <property type="entry name" value="P_typ_ATPase_HD_dom"/>
</dbReference>
<comment type="similarity">
    <text evidence="2 15">Belongs to the cation transport ATPase (P-type) (TC 3.A.3) family. Type IV subfamily.</text>
</comment>
<evidence type="ECO:0000256" key="15">
    <source>
        <dbReference type="RuleBase" id="RU362033"/>
    </source>
</evidence>
<feature type="binding site" evidence="14">
    <location>
        <position position="943"/>
    </location>
    <ligand>
        <name>Mg(2+)</name>
        <dbReference type="ChEBI" id="CHEBI:18420"/>
    </ligand>
</feature>
<organism evidence="19 20">
    <name type="scientific">Allacma fusca</name>
    <dbReference type="NCBI Taxonomy" id="39272"/>
    <lineage>
        <taxon>Eukaryota</taxon>
        <taxon>Metazoa</taxon>
        <taxon>Ecdysozoa</taxon>
        <taxon>Arthropoda</taxon>
        <taxon>Hexapoda</taxon>
        <taxon>Collembola</taxon>
        <taxon>Symphypleona</taxon>
        <taxon>Sminthuridae</taxon>
        <taxon>Allacma</taxon>
    </lineage>
</organism>
<dbReference type="InterPro" id="IPR006539">
    <property type="entry name" value="P-type_ATPase_IV"/>
</dbReference>
<keyword evidence="5 13" id="KW-0547">Nucleotide-binding</keyword>
<feature type="binding site" evidence="13">
    <location>
        <position position="523"/>
    </location>
    <ligand>
        <name>ATP</name>
        <dbReference type="ChEBI" id="CHEBI:30616"/>
    </ligand>
</feature>
<keyword evidence="8 15" id="KW-1278">Translocase</keyword>
<evidence type="ECO:0000313" key="19">
    <source>
        <dbReference type="EMBL" id="CAG7720170.1"/>
    </source>
</evidence>
<dbReference type="InterPro" id="IPR018303">
    <property type="entry name" value="ATPase_P-typ_P_site"/>
</dbReference>
<dbReference type="PANTHER" id="PTHR24092:SF175">
    <property type="entry name" value="PHOSPHOLIPID-TRANSPORTING ATPASE"/>
    <property type="match status" value="1"/>
</dbReference>
<evidence type="ECO:0000256" key="9">
    <source>
        <dbReference type="ARBA" id="ARBA00022989"/>
    </source>
</evidence>
<gene>
    <name evidence="19" type="ORF">AFUS01_LOCUS9456</name>
</gene>
<dbReference type="AlphaFoldDB" id="A0A8J2JMI2"/>
<feature type="domain" description="P-type ATPase N-terminal" evidence="18">
    <location>
        <begin position="95"/>
        <end position="151"/>
    </location>
</feature>
<dbReference type="GO" id="GO:0005783">
    <property type="term" value="C:endoplasmic reticulum"/>
    <property type="evidence" value="ECO:0007669"/>
    <property type="project" value="TreeGrafter"/>
</dbReference>
<feature type="domain" description="P-type ATPase A" evidence="17">
    <location>
        <begin position="182"/>
        <end position="242"/>
    </location>
</feature>
<dbReference type="InterPro" id="IPR059000">
    <property type="entry name" value="ATPase_P-type_domA"/>
</dbReference>
<dbReference type="SFLD" id="SFLDS00003">
    <property type="entry name" value="Haloacid_Dehalogenase"/>
    <property type="match status" value="1"/>
</dbReference>
<comment type="catalytic activity">
    <reaction evidence="11 15">
        <text>ATP + H2O + phospholipidSide 1 = ADP + phosphate + phospholipidSide 2.</text>
        <dbReference type="EC" id="7.6.2.1"/>
    </reaction>
</comment>
<evidence type="ECO:0000256" key="11">
    <source>
        <dbReference type="ARBA" id="ARBA00034036"/>
    </source>
</evidence>
<feature type="binding site" evidence="14">
    <location>
        <position position="525"/>
    </location>
    <ligand>
        <name>Mg(2+)</name>
        <dbReference type="ChEBI" id="CHEBI:18420"/>
    </ligand>
</feature>
<protein>
    <recommendedName>
        <fullName evidence="15">Phospholipid-transporting ATPase</fullName>
        <ecNumber evidence="15">7.6.2.1</ecNumber>
    </recommendedName>
</protein>
<keyword evidence="4 14" id="KW-0479">Metal-binding</keyword>
<evidence type="ECO:0000256" key="3">
    <source>
        <dbReference type="ARBA" id="ARBA00022692"/>
    </source>
</evidence>
<evidence type="ECO:0000256" key="13">
    <source>
        <dbReference type="PIRSR" id="PIRSR606539-2"/>
    </source>
</evidence>
<feature type="binding site" evidence="13">
    <location>
        <position position="826"/>
    </location>
    <ligand>
        <name>ATP</name>
        <dbReference type="ChEBI" id="CHEBI:30616"/>
    </ligand>
</feature>
<dbReference type="GO" id="GO:0005524">
    <property type="term" value="F:ATP binding"/>
    <property type="evidence" value="ECO:0007669"/>
    <property type="project" value="UniProtKB-UniRule"/>
</dbReference>
<evidence type="ECO:0000313" key="20">
    <source>
        <dbReference type="Proteomes" id="UP000708208"/>
    </source>
</evidence>
<dbReference type="InterPro" id="IPR001757">
    <property type="entry name" value="P_typ_ATPase"/>
</dbReference>
<feature type="binding site" evidence="13">
    <location>
        <position position="828"/>
    </location>
    <ligand>
        <name>ATP</name>
        <dbReference type="ChEBI" id="CHEBI:30616"/>
    </ligand>
</feature>
<evidence type="ECO:0000259" key="18">
    <source>
        <dbReference type="Pfam" id="PF16209"/>
    </source>
</evidence>
<dbReference type="GO" id="GO:0045332">
    <property type="term" value="P:phospholipid translocation"/>
    <property type="evidence" value="ECO:0007669"/>
    <property type="project" value="TreeGrafter"/>
</dbReference>
<keyword evidence="20" id="KW-1185">Reference proteome</keyword>
<keyword evidence="10 15" id="KW-0472">Membrane</keyword>
<feature type="transmembrane region" description="Helical" evidence="15">
    <location>
        <begin position="404"/>
        <end position="426"/>
    </location>
</feature>
<feature type="binding site" evidence="13">
    <location>
        <position position="692"/>
    </location>
    <ligand>
        <name>ATP</name>
        <dbReference type="ChEBI" id="CHEBI:30616"/>
    </ligand>
</feature>
<evidence type="ECO:0000256" key="10">
    <source>
        <dbReference type="ARBA" id="ARBA00023136"/>
    </source>
</evidence>
<evidence type="ECO:0000256" key="6">
    <source>
        <dbReference type="ARBA" id="ARBA00022840"/>
    </source>
</evidence>
<feature type="binding site" evidence="13">
    <location>
        <position position="943"/>
    </location>
    <ligand>
        <name>ATP</name>
        <dbReference type="ChEBI" id="CHEBI:30616"/>
    </ligand>
</feature>